<feature type="compositionally biased region" description="Polar residues" evidence="1">
    <location>
        <begin position="131"/>
        <end position="143"/>
    </location>
</feature>
<protein>
    <recommendedName>
        <fullName evidence="2">MADF domain-containing protein</fullName>
    </recommendedName>
</protein>
<feature type="region of interest" description="Disordered" evidence="1">
    <location>
        <begin position="131"/>
        <end position="156"/>
    </location>
</feature>
<dbReference type="InterPro" id="IPR006578">
    <property type="entry name" value="MADF-dom"/>
</dbReference>
<evidence type="ECO:0000313" key="3">
    <source>
        <dbReference type="EMBL" id="CAD7417096.1"/>
    </source>
</evidence>
<reference evidence="3" key="1">
    <citation type="submission" date="2020-11" db="EMBL/GenBank/DDBJ databases">
        <authorList>
            <person name="Tran Van P."/>
        </authorList>
    </citation>
    <scope>NUCLEOTIDE SEQUENCE</scope>
</reference>
<evidence type="ECO:0000256" key="1">
    <source>
        <dbReference type="SAM" id="MobiDB-lite"/>
    </source>
</evidence>
<evidence type="ECO:0000259" key="2">
    <source>
        <dbReference type="PROSITE" id="PS51029"/>
    </source>
</evidence>
<dbReference type="InterPro" id="IPR039353">
    <property type="entry name" value="TF_Adf1"/>
</dbReference>
<dbReference type="EMBL" id="OD012685">
    <property type="protein sequence ID" value="CAD7417096.1"/>
    <property type="molecule type" value="Genomic_DNA"/>
</dbReference>
<name>A0A7R9DLT9_TIMPO</name>
<dbReference type="GO" id="GO:0005634">
    <property type="term" value="C:nucleus"/>
    <property type="evidence" value="ECO:0007669"/>
    <property type="project" value="TreeGrafter"/>
</dbReference>
<dbReference type="GO" id="GO:0005667">
    <property type="term" value="C:transcription regulator complex"/>
    <property type="evidence" value="ECO:0007669"/>
    <property type="project" value="TreeGrafter"/>
</dbReference>
<sequence length="156" mass="17713">MKSVIIWDKRLKGHATRNVVDKTWKEIAAEMGVEDGKVLRKKWKYLRDQFTIEMGKFPPCRSGDPNGHPESKWPYFKSLMFLVGVVKPRTTLNNSKSSKIRAHQDNENFDMVAHTADSGIELTDCVQEVQTQASDPQNTYQETQLDETVGLSGKGN</sequence>
<gene>
    <name evidence="3" type="ORF">TPSB3V08_LOCUS11520</name>
</gene>
<dbReference type="Pfam" id="PF10545">
    <property type="entry name" value="MADF_DNA_bdg"/>
    <property type="match status" value="1"/>
</dbReference>
<dbReference type="PROSITE" id="PS51029">
    <property type="entry name" value="MADF"/>
    <property type="match status" value="1"/>
</dbReference>
<proteinExistence type="predicted"/>
<dbReference type="SMART" id="SM00595">
    <property type="entry name" value="MADF"/>
    <property type="match status" value="1"/>
</dbReference>
<dbReference type="PANTHER" id="PTHR12243">
    <property type="entry name" value="MADF DOMAIN TRANSCRIPTION FACTOR"/>
    <property type="match status" value="1"/>
</dbReference>
<feature type="domain" description="MADF" evidence="2">
    <location>
        <begin position="1"/>
        <end position="87"/>
    </location>
</feature>
<dbReference type="GO" id="GO:0006357">
    <property type="term" value="P:regulation of transcription by RNA polymerase II"/>
    <property type="evidence" value="ECO:0007669"/>
    <property type="project" value="TreeGrafter"/>
</dbReference>
<dbReference type="AlphaFoldDB" id="A0A7R9DLT9"/>
<dbReference type="PANTHER" id="PTHR12243:SF69">
    <property type="entry name" value="SI:CH73-59F11.3"/>
    <property type="match status" value="1"/>
</dbReference>
<organism evidence="3">
    <name type="scientific">Timema poppense</name>
    <name type="common">Walking stick</name>
    <dbReference type="NCBI Taxonomy" id="170557"/>
    <lineage>
        <taxon>Eukaryota</taxon>
        <taxon>Metazoa</taxon>
        <taxon>Ecdysozoa</taxon>
        <taxon>Arthropoda</taxon>
        <taxon>Hexapoda</taxon>
        <taxon>Insecta</taxon>
        <taxon>Pterygota</taxon>
        <taxon>Neoptera</taxon>
        <taxon>Polyneoptera</taxon>
        <taxon>Phasmatodea</taxon>
        <taxon>Timematodea</taxon>
        <taxon>Timematoidea</taxon>
        <taxon>Timematidae</taxon>
        <taxon>Timema</taxon>
    </lineage>
</organism>
<accession>A0A7R9DLT9</accession>